<organism evidence="2">
    <name type="scientific">uncultured Acidimicrobiales bacterium</name>
    <dbReference type="NCBI Taxonomy" id="310071"/>
    <lineage>
        <taxon>Bacteria</taxon>
        <taxon>Bacillati</taxon>
        <taxon>Actinomycetota</taxon>
        <taxon>Acidimicrobiia</taxon>
        <taxon>Acidimicrobiales</taxon>
        <taxon>environmental samples</taxon>
    </lineage>
</organism>
<feature type="region of interest" description="Disordered" evidence="1">
    <location>
        <begin position="315"/>
        <end position="341"/>
    </location>
</feature>
<keyword evidence="2" id="KW-0830">Ubiquinone</keyword>
<feature type="compositionally biased region" description="Basic and acidic residues" evidence="1">
    <location>
        <begin position="10"/>
        <end position="24"/>
    </location>
</feature>
<evidence type="ECO:0000313" key="2">
    <source>
        <dbReference type="EMBL" id="CAA9279672.1"/>
    </source>
</evidence>
<protein>
    <submittedName>
        <fullName evidence="2">NADH-ubiquinone oxidoreductase chain H</fullName>
        <ecNumber evidence="2">1.6.5.3</ecNumber>
    </submittedName>
</protein>
<dbReference type="GO" id="GO:0016491">
    <property type="term" value="F:oxidoreductase activity"/>
    <property type="evidence" value="ECO:0007669"/>
    <property type="project" value="UniProtKB-KW"/>
</dbReference>
<dbReference type="AlphaFoldDB" id="A0A6J4JG40"/>
<dbReference type="EC" id="1.6.5.3" evidence="2"/>
<evidence type="ECO:0000256" key="1">
    <source>
        <dbReference type="SAM" id="MobiDB-lite"/>
    </source>
</evidence>
<feature type="compositionally biased region" description="Basic residues" evidence="1">
    <location>
        <begin position="99"/>
        <end position="132"/>
    </location>
</feature>
<keyword evidence="2" id="KW-0560">Oxidoreductase</keyword>
<name>A0A6J4JG40_9ACTN</name>
<feature type="non-terminal residue" evidence="2">
    <location>
        <position position="1"/>
    </location>
</feature>
<feature type="compositionally biased region" description="Low complexity" evidence="1">
    <location>
        <begin position="76"/>
        <end position="85"/>
    </location>
</feature>
<proteinExistence type="predicted"/>
<accession>A0A6J4JG40</accession>
<feature type="region of interest" description="Disordered" evidence="1">
    <location>
        <begin position="1"/>
        <end position="222"/>
    </location>
</feature>
<sequence>VRARAPLLAADDHQDGDRAVDHPGRRSHPGLRLPAQDDGPHAEPDGAHGARRLPRLVPAHRRRDQVHPEGGHHPGTGRPAGVRPGPARRPHLHLPAVRGRPRRPPAGRPGPRRRHLLRPRRVIAGRHRRAHGRLGLGQQVRPSGVLAGRRPADRLRAAAGARGGRRGHPGQHHEPAGHRPCPGRRRHLRHLLDREPVHPHPDRGFRRVPGRRPGRADPDALRHASRRVGAGRRLHDRVLGVPLPLLLHGGVRHRVRPVGHRRHPLLRRLVPALLRDRHPGRHPRAGGPRDQGDAHRLPHLLDPFHVPAFSRRPAPGLRLEVPHPHLPRQHHGDRGLQGGAV</sequence>
<feature type="compositionally biased region" description="Basic residues" evidence="1">
    <location>
        <begin position="49"/>
        <end position="64"/>
    </location>
</feature>
<feature type="compositionally biased region" description="Basic and acidic residues" evidence="1">
    <location>
        <begin position="38"/>
        <end position="48"/>
    </location>
</feature>
<gene>
    <name evidence="2" type="ORF">AVDCRST_MAG10-3829</name>
</gene>
<dbReference type="EMBL" id="CADCTB010000227">
    <property type="protein sequence ID" value="CAA9279672.1"/>
    <property type="molecule type" value="Genomic_DNA"/>
</dbReference>
<feature type="compositionally biased region" description="Basic and acidic residues" evidence="1">
    <location>
        <begin position="190"/>
        <end position="205"/>
    </location>
</feature>
<feature type="non-terminal residue" evidence="2">
    <location>
        <position position="341"/>
    </location>
</feature>
<feature type="region of interest" description="Disordered" evidence="1">
    <location>
        <begin position="275"/>
        <end position="294"/>
    </location>
</feature>
<reference evidence="2" key="1">
    <citation type="submission" date="2020-02" db="EMBL/GenBank/DDBJ databases">
        <authorList>
            <person name="Meier V. D."/>
        </authorList>
    </citation>
    <scope>NUCLEOTIDE SEQUENCE</scope>
    <source>
        <strain evidence="2">AVDCRST_MAG10</strain>
    </source>
</reference>